<dbReference type="Pfam" id="PF03453">
    <property type="entry name" value="MoeA_N"/>
    <property type="match status" value="1"/>
</dbReference>
<dbReference type="RefSeq" id="WP_153791075.1">
    <property type="nucleotide sequence ID" value="NZ_CP045915.1"/>
</dbReference>
<evidence type="ECO:0000256" key="9">
    <source>
        <dbReference type="ARBA" id="ARBA00022723"/>
    </source>
</evidence>
<evidence type="ECO:0000313" key="15">
    <source>
        <dbReference type="EMBL" id="QGH34225.1"/>
    </source>
</evidence>
<keyword evidence="8 13" id="KW-0808">Transferase</keyword>
<comment type="similarity">
    <text evidence="4 13">Belongs to the MoeA family.</text>
</comment>
<dbReference type="GO" id="GO:0061599">
    <property type="term" value="F:molybdopterin molybdotransferase activity"/>
    <property type="evidence" value="ECO:0007669"/>
    <property type="project" value="UniProtKB-UniRule"/>
</dbReference>
<dbReference type="GO" id="GO:0046872">
    <property type="term" value="F:metal ion binding"/>
    <property type="evidence" value="ECO:0007669"/>
    <property type="project" value="UniProtKB-UniRule"/>
</dbReference>
<proteinExistence type="inferred from homology"/>
<keyword evidence="9 13" id="KW-0479">Metal-binding</keyword>
<evidence type="ECO:0000256" key="5">
    <source>
        <dbReference type="ARBA" id="ARBA00013269"/>
    </source>
</evidence>
<evidence type="ECO:0000256" key="8">
    <source>
        <dbReference type="ARBA" id="ARBA00022679"/>
    </source>
</evidence>
<dbReference type="Proteomes" id="UP000339690">
    <property type="component" value="Chromosome"/>
</dbReference>
<dbReference type="Gene3D" id="2.170.190.11">
    <property type="entry name" value="Molybdopterin biosynthesis moea protein, domain 3"/>
    <property type="match status" value="1"/>
</dbReference>
<dbReference type="EMBL" id="CP045915">
    <property type="protein sequence ID" value="QGH34225.1"/>
    <property type="molecule type" value="Genomic_DNA"/>
</dbReference>
<dbReference type="Gene3D" id="2.40.340.10">
    <property type="entry name" value="MoeA, C-terminal, domain IV"/>
    <property type="match status" value="1"/>
</dbReference>
<comment type="function">
    <text evidence="2 13">Catalyzes the insertion of molybdate into adenylated molybdopterin with the concomitant release of AMP.</text>
</comment>
<dbReference type="Pfam" id="PF00994">
    <property type="entry name" value="MoCF_biosynth"/>
    <property type="match status" value="1"/>
</dbReference>
<dbReference type="SUPFAM" id="SSF63882">
    <property type="entry name" value="MoeA N-terminal region -like"/>
    <property type="match status" value="1"/>
</dbReference>
<dbReference type="InterPro" id="IPR036688">
    <property type="entry name" value="MoeA_C_domain_IV_sf"/>
</dbReference>
<dbReference type="FunFam" id="3.40.980.10:FF:000004">
    <property type="entry name" value="Molybdopterin molybdenumtransferase"/>
    <property type="match status" value="1"/>
</dbReference>
<dbReference type="NCBIfam" id="NF045515">
    <property type="entry name" value="Glp_gephyrin"/>
    <property type="match status" value="1"/>
</dbReference>
<evidence type="ECO:0000256" key="7">
    <source>
        <dbReference type="ARBA" id="ARBA00022505"/>
    </source>
</evidence>
<dbReference type="GO" id="GO:0005829">
    <property type="term" value="C:cytosol"/>
    <property type="evidence" value="ECO:0007669"/>
    <property type="project" value="TreeGrafter"/>
</dbReference>
<dbReference type="InterPro" id="IPR036135">
    <property type="entry name" value="MoeA_linker/N_sf"/>
</dbReference>
<dbReference type="InterPro" id="IPR005110">
    <property type="entry name" value="MoeA_linker/N"/>
</dbReference>
<name>A0A5Q2THR5_9BACI</name>
<evidence type="ECO:0000259" key="14">
    <source>
        <dbReference type="SMART" id="SM00852"/>
    </source>
</evidence>
<comment type="catalytic activity">
    <reaction evidence="12">
        <text>adenylyl-molybdopterin + molybdate = Mo-molybdopterin + AMP + H(+)</text>
        <dbReference type="Rhea" id="RHEA:35047"/>
        <dbReference type="ChEBI" id="CHEBI:15378"/>
        <dbReference type="ChEBI" id="CHEBI:36264"/>
        <dbReference type="ChEBI" id="CHEBI:62727"/>
        <dbReference type="ChEBI" id="CHEBI:71302"/>
        <dbReference type="ChEBI" id="CHEBI:456215"/>
        <dbReference type="EC" id="2.10.1.1"/>
    </reaction>
</comment>
<dbReference type="NCBIfam" id="TIGR00177">
    <property type="entry name" value="molyb_syn"/>
    <property type="match status" value="1"/>
</dbReference>
<keyword evidence="7 13" id="KW-0500">Molybdenum</keyword>
<organism evidence="15 16">
    <name type="scientific">Gracilibacillus salitolerans</name>
    <dbReference type="NCBI Taxonomy" id="2663022"/>
    <lineage>
        <taxon>Bacteria</taxon>
        <taxon>Bacillati</taxon>
        <taxon>Bacillota</taxon>
        <taxon>Bacilli</taxon>
        <taxon>Bacillales</taxon>
        <taxon>Bacillaceae</taxon>
        <taxon>Gracilibacillus</taxon>
    </lineage>
</organism>
<dbReference type="Gene3D" id="3.90.105.10">
    <property type="entry name" value="Molybdopterin biosynthesis moea protein, domain 2"/>
    <property type="match status" value="1"/>
</dbReference>
<sequence>MLNERNPIPVLEAIKRVTTYYKKGETEYTAITNAHNRVLAEDLIADHDVPLFDRSPYDGYALRSEDTAEVMEKTPKILEVVGHIGAGSVYHKKIENSQAVRIMTGAPIPDGADAIIMLEDTTAFEEDGKSFVSIKKALQHHQNISFQGEDVTKGTALVKKGTVINPGIIALLATFGYAQVPVSKKPVIGVIATGSELVEVDQPLEPGKIRNSNAYMMIGQLQRAGAIPKYYGSLPDNLAESLKKISKVMQEVDFLITTGGVSVGDFDLLPEIYQELGADVLFNKVAMRPGSVTTVATINDTLLYGLSGNPSACYVGFELFTRPIIDYFLAKETIGMQQEQATLAVDFLKTNPFDRFIRGRYEIKNGLLVTEPAGKDKSNMVHSLAKANCFIQLPGGTEGYKKGDQVTIHLLGE</sequence>
<dbReference type="PANTHER" id="PTHR10192:SF5">
    <property type="entry name" value="GEPHYRIN"/>
    <property type="match status" value="1"/>
</dbReference>
<comment type="pathway">
    <text evidence="3 13">Cofactor biosynthesis; molybdopterin biosynthesis.</text>
</comment>
<dbReference type="KEGG" id="grc:GI584_09395"/>
<dbReference type="SUPFAM" id="SSF53218">
    <property type="entry name" value="Molybdenum cofactor biosynthesis proteins"/>
    <property type="match status" value="1"/>
</dbReference>
<dbReference type="EC" id="2.10.1.1" evidence="5 13"/>
<evidence type="ECO:0000256" key="6">
    <source>
        <dbReference type="ARBA" id="ARBA00021108"/>
    </source>
</evidence>
<reference evidence="15 16" key="1">
    <citation type="submission" date="2019-11" db="EMBL/GenBank/DDBJ databases">
        <title>Gracilibacillus salitolerans sp. nov., a moderate halophile isolated from a saline soil in northwest China.</title>
        <authorList>
            <person name="Gan L."/>
        </authorList>
    </citation>
    <scope>NUCLEOTIDE SEQUENCE [LARGE SCALE GENOMIC DNA]</scope>
    <source>
        <strain evidence="15 16">SCU50</strain>
    </source>
</reference>
<evidence type="ECO:0000256" key="11">
    <source>
        <dbReference type="ARBA" id="ARBA00023150"/>
    </source>
</evidence>
<dbReference type="UniPathway" id="UPA00344"/>
<evidence type="ECO:0000256" key="3">
    <source>
        <dbReference type="ARBA" id="ARBA00005046"/>
    </source>
</evidence>
<dbReference type="InterPro" id="IPR038987">
    <property type="entry name" value="MoeA-like"/>
</dbReference>
<dbReference type="InterPro" id="IPR036425">
    <property type="entry name" value="MoaB/Mog-like_dom_sf"/>
</dbReference>
<keyword evidence="16" id="KW-1185">Reference proteome</keyword>
<dbReference type="SMART" id="SM00852">
    <property type="entry name" value="MoCF_biosynth"/>
    <property type="match status" value="1"/>
</dbReference>
<evidence type="ECO:0000256" key="1">
    <source>
        <dbReference type="ARBA" id="ARBA00001946"/>
    </source>
</evidence>
<keyword evidence="10 13" id="KW-0460">Magnesium</keyword>
<evidence type="ECO:0000313" key="16">
    <source>
        <dbReference type="Proteomes" id="UP000339690"/>
    </source>
</evidence>
<accession>A0A5Q2THR5</accession>
<evidence type="ECO:0000256" key="4">
    <source>
        <dbReference type="ARBA" id="ARBA00010763"/>
    </source>
</evidence>
<dbReference type="GO" id="GO:0006777">
    <property type="term" value="P:Mo-molybdopterin cofactor biosynthetic process"/>
    <property type="evidence" value="ECO:0007669"/>
    <property type="project" value="UniProtKB-UniRule"/>
</dbReference>
<gene>
    <name evidence="15" type="ORF">GI584_09395</name>
</gene>
<dbReference type="Gene3D" id="3.40.980.10">
    <property type="entry name" value="MoaB/Mog-like domain"/>
    <property type="match status" value="1"/>
</dbReference>
<dbReference type="PANTHER" id="PTHR10192">
    <property type="entry name" value="MOLYBDOPTERIN BIOSYNTHESIS PROTEIN"/>
    <property type="match status" value="1"/>
</dbReference>
<evidence type="ECO:0000256" key="2">
    <source>
        <dbReference type="ARBA" id="ARBA00002901"/>
    </source>
</evidence>
<dbReference type="SUPFAM" id="SSF63867">
    <property type="entry name" value="MoeA C-terminal domain-like"/>
    <property type="match status" value="1"/>
</dbReference>
<dbReference type="Pfam" id="PF03454">
    <property type="entry name" value="MoeA_C"/>
    <property type="match status" value="1"/>
</dbReference>
<dbReference type="FunFam" id="2.170.190.11:FF:000001">
    <property type="entry name" value="Molybdopterin molybdenumtransferase"/>
    <property type="match status" value="1"/>
</dbReference>
<evidence type="ECO:0000256" key="10">
    <source>
        <dbReference type="ARBA" id="ARBA00022842"/>
    </source>
</evidence>
<feature type="domain" description="MoaB/Mog" evidence="14">
    <location>
        <begin position="189"/>
        <end position="327"/>
    </location>
</feature>
<keyword evidence="11 13" id="KW-0501">Molybdenum cofactor biosynthesis</keyword>
<comment type="cofactor">
    <cofactor evidence="1 13">
        <name>Mg(2+)</name>
        <dbReference type="ChEBI" id="CHEBI:18420"/>
    </cofactor>
</comment>
<dbReference type="InterPro" id="IPR001453">
    <property type="entry name" value="MoaB/Mog_dom"/>
</dbReference>
<evidence type="ECO:0000256" key="13">
    <source>
        <dbReference type="RuleBase" id="RU365090"/>
    </source>
</evidence>
<dbReference type="CDD" id="cd00887">
    <property type="entry name" value="MoeA"/>
    <property type="match status" value="1"/>
</dbReference>
<protein>
    <recommendedName>
        <fullName evidence="6 13">Molybdopterin molybdenumtransferase</fullName>
        <ecNumber evidence="5 13">2.10.1.1</ecNumber>
    </recommendedName>
</protein>
<dbReference type="InterPro" id="IPR005111">
    <property type="entry name" value="MoeA_C_domain_IV"/>
</dbReference>
<dbReference type="AlphaFoldDB" id="A0A5Q2THR5"/>
<evidence type="ECO:0000256" key="12">
    <source>
        <dbReference type="ARBA" id="ARBA00047317"/>
    </source>
</evidence>